<reference evidence="2 3" key="1">
    <citation type="submission" date="2020-03" db="EMBL/GenBank/DDBJ databases">
        <title>Hydrogenophaga sp. nov. isolated from cyanobacterial mat.</title>
        <authorList>
            <person name="Thorat V."/>
            <person name="Kirdat K."/>
            <person name="Tiwarekar B."/>
            <person name="Costa E.D."/>
            <person name="Yadav A."/>
        </authorList>
    </citation>
    <scope>NUCLEOTIDE SEQUENCE [LARGE SCALE GENOMIC DNA]</scope>
    <source>
        <strain evidence="2 3">BA0156</strain>
    </source>
</reference>
<evidence type="ECO:0000313" key="2">
    <source>
        <dbReference type="EMBL" id="QIM52582.1"/>
    </source>
</evidence>
<feature type="transmembrane region" description="Helical" evidence="1">
    <location>
        <begin position="224"/>
        <end position="245"/>
    </location>
</feature>
<protein>
    <recommendedName>
        <fullName evidence="4">Transmembrane protein</fullName>
    </recommendedName>
</protein>
<evidence type="ECO:0000313" key="3">
    <source>
        <dbReference type="Proteomes" id="UP000503162"/>
    </source>
</evidence>
<dbReference type="Proteomes" id="UP000503162">
    <property type="component" value="Chromosome"/>
</dbReference>
<keyword evidence="1" id="KW-1133">Transmembrane helix</keyword>
<proteinExistence type="predicted"/>
<feature type="transmembrane region" description="Helical" evidence="1">
    <location>
        <begin position="26"/>
        <end position="46"/>
    </location>
</feature>
<feature type="transmembrane region" description="Helical" evidence="1">
    <location>
        <begin position="145"/>
        <end position="168"/>
    </location>
</feature>
<keyword evidence="1" id="KW-0472">Membrane</keyword>
<feature type="transmembrane region" description="Helical" evidence="1">
    <location>
        <begin position="189"/>
        <end position="212"/>
    </location>
</feature>
<keyword evidence="1" id="KW-0812">Transmembrane</keyword>
<evidence type="ECO:0000256" key="1">
    <source>
        <dbReference type="SAM" id="Phobius"/>
    </source>
</evidence>
<accession>A0A6G8IHB5</accession>
<dbReference type="AlphaFoldDB" id="A0A6G8IHB5"/>
<dbReference type="KEGG" id="hcz:G9Q37_10695"/>
<gene>
    <name evidence="2" type="ORF">G9Q37_10695</name>
</gene>
<feature type="transmembrane region" description="Helical" evidence="1">
    <location>
        <begin position="97"/>
        <end position="118"/>
    </location>
</feature>
<dbReference type="RefSeq" id="WP_166227184.1">
    <property type="nucleotide sequence ID" value="NZ_CP049989.1"/>
</dbReference>
<evidence type="ECO:0008006" key="4">
    <source>
        <dbReference type="Google" id="ProtNLM"/>
    </source>
</evidence>
<dbReference type="NCBIfam" id="NF041043">
    <property type="entry name" value="BPSS1780_fam"/>
    <property type="match status" value="1"/>
</dbReference>
<keyword evidence="3" id="KW-1185">Reference proteome</keyword>
<feature type="transmembrane region" description="Helical" evidence="1">
    <location>
        <begin position="52"/>
        <end position="69"/>
    </location>
</feature>
<sequence>MRLHVNTAGTGWQWVKRGMRTFFRQPLALTGLFFMFMVVASLLSLVPVVGTALSLVLVPAATLGLMAATREAEQKRFPMPTVLALAFRGGPERTRAMLVLGGLYAIAVLAVITVANLFSGPAPLPAPETGDMGAEAMGLVVRPGMLAAMLLYLPVSLAFWHAPPLVYWHGVKPAKSLFFSLVACWGNKGALTVFTLGWMGVFMAFGLALGLISSLLGGAAAFQVVLYPLVLLMAAMFHTSLWFSFRDSFRFDDEATDAADSTAA</sequence>
<name>A0A6G8IHB5_9BURK</name>
<dbReference type="EMBL" id="CP049989">
    <property type="protein sequence ID" value="QIM52582.1"/>
    <property type="molecule type" value="Genomic_DNA"/>
</dbReference>
<organism evidence="2 3">
    <name type="scientific">Hydrogenophaga crocea</name>
    <dbReference type="NCBI Taxonomy" id="2716225"/>
    <lineage>
        <taxon>Bacteria</taxon>
        <taxon>Pseudomonadati</taxon>
        <taxon>Pseudomonadota</taxon>
        <taxon>Betaproteobacteria</taxon>
        <taxon>Burkholderiales</taxon>
        <taxon>Comamonadaceae</taxon>
        <taxon>Hydrogenophaga</taxon>
    </lineage>
</organism>
<dbReference type="InterPro" id="IPR047798">
    <property type="entry name" value="BPSS1780-like"/>
</dbReference>